<keyword evidence="3" id="KW-1185">Reference proteome</keyword>
<reference evidence="2" key="2">
    <citation type="submission" date="2022-03" db="EMBL/GenBank/DDBJ databases">
        <title>Draft title - Genomic analysis of global carrot germplasm unveils the trajectory of domestication and the origin of high carotenoid orange carrot.</title>
        <authorList>
            <person name="Iorizzo M."/>
            <person name="Ellison S."/>
            <person name="Senalik D."/>
            <person name="Macko-Podgorni A."/>
            <person name="Grzebelus D."/>
            <person name="Bostan H."/>
            <person name="Rolling W."/>
            <person name="Curaba J."/>
            <person name="Simon P."/>
        </authorList>
    </citation>
    <scope>NUCLEOTIDE SEQUENCE</scope>
    <source>
        <tissue evidence="2">Leaf</tissue>
    </source>
</reference>
<accession>A0AAF1BG57</accession>
<keyword evidence="1" id="KW-0812">Transmembrane</keyword>
<dbReference type="NCBIfam" id="TIGR01571">
    <property type="entry name" value="A_thal_Cys_rich"/>
    <property type="match status" value="1"/>
</dbReference>
<keyword evidence="1" id="KW-0472">Membrane</keyword>
<protein>
    <submittedName>
        <fullName evidence="2">Uncharacterized protein</fullName>
    </submittedName>
</protein>
<dbReference type="EMBL" id="CP093351">
    <property type="protein sequence ID" value="WOH15592.1"/>
    <property type="molecule type" value="Genomic_DNA"/>
</dbReference>
<evidence type="ECO:0000256" key="1">
    <source>
        <dbReference type="SAM" id="Phobius"/>
    </source>
</evidence>
<evidence type="ECO:0000313" key="2">
    <source>
        <dbReference type="EMBL" id="WOH15592.1"/>
    </source>
</evidence>
<sequence length="143" mass="15799">MQKPKAQMQPRAVGQWTTGLWDCFSDLGNCIATLCCPCITYGQIANIVDQGKTSVFSGGRNYAILMYFTCGCCLYSCFARSKLRYMFNLPPSPCGCADCLVHTCCEPCALCQEYRELQSRGFDMAVGGTRAPPLTRLAPYNRS</sequence>
<evidence type="ECO:0000313" key="3">
    <source>
        <dbReference type="Proteomes" id="UP000077755"/>
    </source>
</evidence>
<dbReference type="InterPro" id="IPR006461">
    <property type="entry name" value="PLAC_motif_containing"/>
</dbReference>
<reference evidence="2" key="1">
    <citation type="journal article" date="2016" name="Nat. Genet.">
        <title>A high-quality carrot genome assembly provides new insights into carotenoid accumulation and asterid genome evolution.</title>
        <authorList>
            <person name="Iorizzo M."/>
            <person name="Ellison S."/>
            <person name="Senalik D."/>
            <person name="Zeng P."/>
            <person name="Satapoomin P."/>
            <person name="Huang J."/>
            <person name="Bowman M."/>
            <person name="Iovene M."/>
            <person name="Sanseverino W."/>
            <person name="Cavagnaro P."/>
            <person name="Yildiz M."/>
            <person name="Macko-Podgorni A."/>
            <person name="Moranska E."/>
            <person name="Grzebelus E."/>
            <person name="Grzebelus D."/>
            <person name="Ashrafi H."/>
            <person name="Zheng Z."/>
            <person name="Cheng S."/>
            <person name="Spooner D."/>
            <person name="Van Deynze A."/>
            <person name="Simon P."/>
        </authorList>
    </citation>
    <scope>NUCLEOTIDE SEQUENCE</scope>
    <source>
        <tissue evidence="2">Leaf</tissue>
    </source>
</reference>
<name>A0AAF1BG57_DAUCS</name>
<gene>
    <name evidence="2" type="ORF">DCAR_0935134</name>
</gene>
<feature type="transmembrane region" description="Helical" evidence="1">
    <location>
        <begin position="62"/>
        <end position="79"/>
    </location>
</feature>
<organism evidence="2 3">
    <name type="scientific">Daucus carota subsp. sativus</name>
    <name type="common">Carrot</name>
    <dbReference type="NCBI Taxonomy" id="79200"/>
    <lineage>
        <taxon>Eukaryota</taxon>
        <taxon>Viridiplantae</taxon>
        <taxon>Streptophyta</taxon>
        <taxon>Embryophyta</taxon>
        <taxon>Tracheophyta</taxon>
        <taxon>Spermatophyta</taxon>
        <taxon>Magnoliopsida</taxon>
        <taxon>eudicotyledons</taxon>
        <taxon>Gunneridae</taxon>
        <taxon>Pentapetalae</taxon>
        <taxon>asterids</taxon>
        <taxon>campanulids</taxon>
        <taxon>Apiales</taxon>
        <taxon>Apiaceae</taxon>
        <taxon>Apioideae</taxon>
        <taxon>Scandiceae</taxon>
        <taxon>Daucinae</taxon>
        <taxon>Daucus</taxon>
        <taxon>Daucus sect. Daucus</taxon>
    </lineage>
</organism>
<dbReference type="PANTHER" id="PTHR15907">
    <property type="entry name" value="DUF614 FAMILY PROTEIN-RELATED"/>
    <property type="match status" value="1"/>
</dbReference>
<dbReference type="Pfam" id="PF04749">
    <property type="entry name" value="PLAC8"/>
    <property type="match status" value="1"/>
</dbReference>
<proteinExistence type="predicted"/>
<dbReference type="AlphaFoldDB" id="A0AAF1BG57"/>
<keyword evidence="1" id="KW-1133">Transmembrane helix</keyword>
<dbReference type="Proteomes" id="UP000077755">
    <property type="component" value="Chromosome 9"/>
</dbReference>